<feature type="compositionally biased region" description="Low complexity" evidence="2">
    <location>
        <begin position="642"/>
        <end position="655"/>
    </location>
</feature>
<feature type="coiled-coil region" evidence="1">
    <location>
        <begin position="785"/>
        <end position="819"/>
    </location>
</feature>
<gene>
    <name evidence="3" type="ORF">GGX14DRAFT_543770</name>
</gene>
<name>A0AAD6V9V3_9AGAR</name>
<organism evidence="3 4">
    <name type="scientific">Mycena pura</name>
    <dbReference type="NCBI Taxonomy" id="153505"/>
    <lineage>
        <taxon>Eukaryota</taxon>
        <taxon>Fungi</taxon>
        <taxon>Dikarya</taxon>
        <taxon>Basidiomycota</taxon>
        <taxon>Agaricomycotina</taxon>
        <taxon>Agaricomycetes</taxon>
        <taxon>Agaricomycetidae</taxon>
        <taxon>Agaricales</taxon>
        <taxon>Marasmiineae</taxon>
        <taxon>Mycenaceae</taxon>
        <taxon>Mycena</taxon>
    </lineage>
</organism>
<evidence type="ECO:0000256" key="2">
    <source>
        <dbReference type="SAM" id="MobiDB-lite"/>
    </source>
</evidence>
<keyword evidence="4" id="KW-1185">Reference proteome</keyword>
<evidence type="ECO:0000313" key="4">
    <source>
        <dbReference type="Proteomes" id="UP001219525"/>
    </source>
</evidence>
<feature type="compositionally biased region" description="Polar residues" evidence="2">
    <location>
        <begin position="627"/>
        <end position="637"/>
    </location>
</feature>
<feature type="region of interest" description="Disordered" evidence="2">
    <location>
        <begin position="712"/>
        <end position="740"/>
    </location>
</feature>
<dbReference type="AlphaFoldDB" id="A0AAD6V9V3"/>
<protein>
    <submittedName>
        <fullName evidence="3">Uncharacterized protein</fullName>
    </submittedName>
</protein>
<reference evidence="3" key="1">
    <citation type="submission" date="2023-03" db="EMBL/GenBank/DDBJ databases">
        <title>Massive genome expansion in bonnet fungi (Mycena s.s.) driven by repeated elements and novel gene families across ecological guilds.</title>
        <authorList>
            <consortium name="Lawrence Berkeley National Laboratory"/>
            <person name="Harder C.B."/>
            <person name="Miyauchi S."/>
            <person name="Viragh M."/>
            <person name="Kuo A."/>
            <person name="Thoen E."/>
            <person name="Andreopoulos B."/>
            <person name="Lu D."/>
            <person name="Skrede I."/>
            <person name="Drula E."/>
            <person name="Henrissat B."/>
            <person name="Morin E."/>
            <person name="Kohler A."/>
            <person name="Barry K."/>
            <person name="LaButti K."/>
            <person name="Morin E."/>
            <person name="Salamov A."/>
            <person name="Lipzen A."/>
            <person name="Mereny Z."/>
            <person name="Hegedus B."/>
            <person name="Baldrian P."/>
            <person name="Stursova M."/>
            <person name="Weitz H."/>
            <person name="Taylor A."/>
            <person name="Grigoriev I.V."/>
            <person name="Nagy L.G."/>
            <person name="Martin F."/>
            <person name="Kauserud H."/>
        </authorList>
    </citation>
    <scope>NUCLEOTIDE SEQUENCE</scope>
    <source>
        <strain evidence="3">9144</strain>
    </source>
</reference>
<sequence>MAPIRLKNWVPRNTKRTWDWKARNSKEFTYFNVPFAIKEYVQNIVGQILKDLEVREWAGWCREDLREKGHEEQDARKRWLAETYPGLLTGPHGVSVRQKECLPVYILSANIQIPSKTNLMVAIVLWTTGGQGKALSFFNNHLDKAASFESFTVDGESTSKDNRWAVGEKGKGFILATQYLVEKIEGTARITALPPNLQRGISFRVGEQIGELKWKKSRKAGSADSLRVILDDLTTRTVSEYLSSRYLQDIDDAPDGGIPEDYEVSLETAKMREKAGTILKQNTKSRLRYGLDGPDGKSIVNVDEVCITIVGISYSCQPEDLFSAIFGIVPPARQWRIPGRNVEFFFADGDKPRFYLRDQYVPYGIHLNKLSVNYHGELNLSSERISVQNDWKMHHEYRKDIRATLDLAFRTLPDLAIELAVDILTDDHSDAFAGILIPADKGGAAQYRAAFTAAMRQQLDSTPTLPIYPHGPDENLKLFAELALHPVKVTHKVMNILQKSGAYSPIKEYARERLLASPLISDFTGLDHVRAALRTVLPSLPADSVSVRQYDKTYPTVVWDDENKLVAFAQPKPCEEHPTEQCLCWIGPVLQDAAKEYKGPSLSARKLWSAFAREMGGGTTIKRPAPATTTVFETPQGPSFHARSSSSNSTTARESVQAPQLLGSAASTPASIPRLSPTKTAIGNIVVPTQTAQPAGQSNNGSCVVAQSGACDTTSNPTAHPATSPIVPQGHGRPSDDADEAELNRRALAQVSKAILGYDVLKRYDESVVAAEALRGAFTAHKRRIDEKDGEIMALEAENKELREDLTVYEDTIATTKARREFKRQRTA</sequence>
<feature type="region of interest" description="Disordered" evidence="2">
    <location>
        <begin position="618"/>
        <end position="675"/>
    </location>
</feature>
<proteinExistence type="predicted"/>
<accession>A0AAD6V9V3</accession>
<evidence type="ECO:0000313" key="3">
    <source>
        <dbReference type="EMBL" id="KAJ7206556.1"/>
    </source>
</evidence>
<dbReference type="EMBL" id="JARJCW010000039">
    <property type="protein sequence ID" value="KAJ7206556.1"/>
    <property type="molecule type" value="Genomic_DNA"/>
</dbReference>
<keyword evidence="1" id="KW-0175">Coiled coil</keyword>
<dbReference type="Proteomes" id="UP001219525">
    <property type="component" value="Unassembled WGS sequence"/>
</dbReference>
<evidence type="ECO:0000256" key="1">
    <source>
        <dbReference type="SAM" id="Coils"/>
    </source>
</evidence>
<comment type="caution">
    <text evidence="3">The sequence shown here is derived from an EMBL/GenBank/DDBJ whole genome shotgun (WGS) entry which is preliminary data.</text>
</comment>